<sequence>MGAKICSELTGRDTRAVEAPRVNPYVNPYVNPSFNHFNQFMNPHYAGLNPLLPFPPHVGGPGAPSLVHRAPAPGVPGFGPALPAGAVVRPPPSHWAPGPSGPTGPPLPPKVRLRQFDGHPEVWVYEQPNRFRQIGAIPNGTLVEFLGEEGSFRRIRCGKLDGWVGSKNVVPEGLGSSPGSSGGGASPSPISRPPLSAAGSAVDSPPAPDLFCGLFSEDPSPSGGLPRFESPQAGKLPARGAGGYEWIRKANGEHDRQQRRAGAEQTMAVCEAGGYILDGQRVELALTPMCKGTQIYSKLTQLRRGSCKTTWHKYPPGGLLDVACARLAAGCPTVVINAASAYHAGGGFLTGGRHALEESICMRSTLFYSLRVAETLAKSHQIPVPKYCQPPMKAPKVPWTCHLPEDGCLLSPDVQVFRGGTDAGYPFLPQVVRVPIISAAMPNCNRQVRDAPVDAPPDATKYQEMILKKFDTMLGVAFDALGRPGALVLPDLGCGAYGNDPSEVGRLLGQALSRQPGLFLEVHLVGQAAFADAAESAAR</sequence>
<evidence type="ECO:0000259" key="2">
    <source>
        <dbReference type="Pfam" id="PF10021"/>
    </source>
</evidence>
<dbReference type="PANTHER" id="PTHR35596">
    <property type="entry name" value="DUF2263 DOMAIN-CONTAINING PROTEIN"/>
    <property type="match status" value="1"/>
</dbReference>
<dbReference type="InterPro" id="IPR043472">
    <property type="entry name" value="Macro_dom-like"/>
</dbReference>
<evidence type="ECO:0000313" key="4">
    <source>
        <dbReference type="Proteomes" id="UP001642484"/>
    </source>
</evidence>
<protein>
    <recommendedName>
        <fullName evidence="2">Microbial-type PARG catalytic domain-containing protein</fullName>
    </recommendedName>
</protein>
<comment type="caution">
    <text evidence="3">The sequence shown here is derived from an EMBL/GenBank/DDBJ whole genome shotgun (WGS) entry which is preliminary data.</text>
</comment>
<proteinExistence type="predicted"/>
<name>A0ABP0KUQ8_9DINO</name>
<evidence type="ECO:0000313" key="3">
    <source>
        <dbReference type="EMBL" id="CAK9029958.1"/>
    </source>
</evidence>
<reference evidence="3 4" key="1">
    <citation type="submission" date="2024-02" db="EMBL/GenBank/DDBJ databases">
        <authorList>
            <person name="Chen Y."/>
            <person name="Shah S."/>
            <person name="Dougan E. K."/>
            <person name="Thang M."/>
            <person name="Chan C."/>
        </authorList>
    </citation>
    <scope>NUCLEOTIDE SEQUENCE [LARGE SCALE GENOMIC DNA]</scope>
</reference>
<keyword evidence="4" id="KW-1185">Reference proteome</keyword>
<dbReference type="Pfam" id="PF10021">
    <property type="entry name" value="PARG_cat_microb"/>
    <property type="match status" value="1"/>
</dbReference>
<dbReference type="PANTHER" id="PTHR35596:SF1">
    <property type="entry name" value="MICROBIAL-TYPE PARG CATALYTIC DOMAIN-CONTAINING PROTEIN"/>
    <property type="match status" value="1"/>
</dbReference>
<feature type="domain" description="Microbial-type PARG catalytic" evidence="2">
    <location>
        <begin position="263"/>
        <end position="418"/>
    </location>
</feature>
<organism evidence="3 4">
    <name type="scientific">Durusdinium trenchii</name>
    <dbReference type="NCBI Taxonomy" id="1381693"/>
    <lineage>
        <taxon>Eukaryota</taxon>
        <taxon>Sar</taxon>
        <taxon>Alveolata</taxon>
        <taxon>Dinophyceae</taxon>
        <taxon>Suessiales</taxon>
        <taxon>Symbiodiniaceae</taxon>
        <taxon>Durusdinium</taxon>
    </lineage>
</organism>
<dbReference type="Gene3D" id="3.40.220.10">
    <property type="entry name" value="Leucine Aminopeptidase, subunit E, domain 1"/>
    <property type="match status" value="1"/>
</dbReference>
<gene>
    <name evidence="3" type="ORF">CCMP2556_LOCUS17687</name>
</gene>
<feature type="region of interest" description="Disordered" evidence="1">
    <location>
        <begin position="171"/>
        <end position="204"/>
    </location>
</feature>
<dbReference type="EMBL" id="CAXAMN010009857">
    <property type="protein sequence ID" value="CAK9029958.1"/>
    <property type="molecule type" value="Genomic_DNA"/>
</dbReference>
<evidence type="ECO:0000256" key="1">
    <source>
        <dbReference type="SAM" id="MobiDB-lite"/>
    </source>
</evidence>
<dbReference type="Proteomes" id="UP001642484">
    <property type="component" value="Unassembled WGS sequence"/>
</dbReference>
<accession>A0ABP0KUQ8</accession>
<dbReference type="InterPro" id="IPR019261">
    <property type="entry name" value="PARG_cat_microbial"/>
</dbReference>